<feature type="transmembrane region" description="Helical" evidence="2">
    <location>
        <begin position="29"/>
        <end position="47"/>
    </location>
</feature>
<keyword evidence="2" id="KW-0472">Membrane</keyword>
<gene>
    <name evidence="3" type="ORF">IM660_15600</name>
</gene>
<evidence type="ECO:0000256" key="2">
    <source>
        <dbReference type="SAM" id="Phobius"/>
    </source>
</evidence>
<evidence type="ECO:0000256" key="1">
    <source>
        <dbReference type="SAM" id="MobiDB-lite"/>
    </source>
</evidence>
<sequence length="125" mass="13306">MPVIVYSALRLLLIGLAGAGLYLAGMRGGLLVAAAVLIGAALSYVLLDRFRQASALWLQQRSAGREGRFSRSLREDADAEDDVLDQHGSGSPGADHAVEEQSPEPGPASQVDSDRQHHGQTDTER</sequence>
<dbReference type="EMBL" id="CP063169">
    <property type="protein sequence ID" value="QOR70042.1"/>
    <property type="molecule type" value="Genomic_DNA"/>
</dbReference>
<feature type="compositionally biased region" description="Basic and acidic residues" evidence="1">
    <location>
        <begin position="63"/>
        <end position="76"/>
    </location>
</feature>
<proteinExistence type="predicted"/>
<evidence type="ECO:0000313" key="4">
    <source>
        <dbReference type="Proteomes" id="UP000593758"/>
    </source>
</evidence>
<dbReference type="RefSeq" id="WP_193496735.1">
    <property type="nucleotide sequence ID" value="NZ_CP063169.1"/>
</dbReference>
<keyword evidence="4" id="KW-1185">Reference proteome</keyword>
<reference evidence="3 4" key="1">
    <citation type="submission" date="2020-10" db="EMBL/GenBank/DDBJ databases">
        <title>Haloactinobacterium sp. RN3S43, a bacterium isolated from saline soil.</title>
        <authorList>
            <person name="Sun J.-Q."/>
        </authorList>
    </citation>
    <scope>NUCLEOTIDE SEQUENCE [LARGE SCALE GENOMIC DNA]</scope>
    <source>
        <strain evidence="3 4">RN3S43</strain>
    </source>
</reference>
<name>A0A7M1STE6_9MICO</name>
<keyword evidence="2" id="KW-1133">Transmembrane helix</keyword>
<protein>
    <submittedName>
        <fullName evidence="3">DUF4229 domain-containing protein</fullName>
    </submittedName>
</protein>
<dbReference type="KEGG" id="halt:IM660_15600"/>
<organism evidence="3 4">
    <name type="scientific">Ruania alkalisoli</name>
    <dbReference type="NCBI Taxonomy" id="2779775"/>
    <lineage>
        <taxon>Bacteria</taxon>
        <taxon>Bacillati</taxon>
        <taxon>Actinomycetota</taxon>
        <taxon>Actinomycetes</taxon>
        <taxon>Micrococcales</taxon>
        <taxon>Ruaniaceae</taxon>
        <taxon>Ruania</taxon>
    </lineage>
</organism>
<evidence type="ECO:0000313" key="3">
    <source>
        <dbReference type="EMBL" id="QOR70042.1"/>
    </source>
</evidence>
<feature type="region of interest" description="Disordered" evidence="1">
    <location>
        <begin position="60"/>
        <end position="125"/>
    </location>
</feature>
<dbReference type="Proteomes" id="UP000593758">
    <property type="component" value="Chromosome"/>
</dbReference>
<accession>A0A7M1STE6</accession>
<feature type="compositionally biased region" description="Basic and acidic residues" evidence="1">
    <location>
        <begin position="112"/>
        <end position="125"/>
    </location>
</feature>
<dbReference type="AlphaFoldDB" id="A0A7M1STE6"/>
<keyword evidence="2" id="KW-0812">Transmembrane</keyword>